<feature type="chain" id="PRO_5047133368" evidence="1">
    <location>
        <begin position="33"/>
        <end position="294"/>
    </location>
</feature>
<dbReference type="Pfam" id="PF13472">
    <property type="entry name" value="Lipase_GDSL_2"/>
    <property type="match status" value="1"/>
</dbReference>
<dbReference type="PANTHER" id="PTHR37981:SF1">
    <property type="entry name" value="SGNH HYDROLASE-TYPE ESTERASE DOMAIN-CONTAINING PROTEIN"/>
    <property type="match status" value="1"/>
</dbReference>
<keyword evidence="4" id="KW-1185">Reference proteome</keyword>
<dbReference type="PANTHER" id="PTHR37981">
    <property type="entry name" value="LIPASE 2"/>
    <property type="match status" value="1"/>
</dbReference>
<dbReference type="CDD" id="cd01823">
    <property type="entry name" value="SEST_like"/>
    <property type="match status" value="1"/>
</dbReference>
<dbReference type="Proteomes" id="UP000730482">
    <property type="component" value="Unassembled WGS sequence"/>
</dbReference>
<dbReference type="PROSITE" id="PS51318">
    <property type="entry name" value="TAT"/>
    <property type="match status" value="1"/>
</dbReference>
<evidence type="ECO:0000313" key="3">
    <source>
        <dbReference type="EMBL" id="MBS2551555.1"/>
    </source>
</evidence>
<reference evidence="3 4" key="1">
    <citation type="submission" date="2020-02" db="EMBL/GenBank/DDBJ databases">
        <title>Acidophilic actinobacteria isolated from forest soil.</title>
        <authorList>
            <person name="Golinska P."/>
        </authorList>
    </citation>
    <scope>NUCLEOTIDE SEQUENCE [LARGE SCALE GENOMIC DNA]</scope>
    <source>
        <strain evidence="3 4">NL8</strain>
    </source>
</reference>
<dbReference type="Gene3D" id="3.40.50.1110">
    <property type="entry name" value="SGNH hydrolase"/>
    <property type="match status" value="1"/>
</dbReference>
<dbReference type="InterPro" id="IPR006311">
    <property type="entry name" value="TAT_signal"/>
</dbReference>
<comment type="caution">
    <text evidence="3">The sequence shown here is derived from an EMBL/GenBank/DDBJ whole genome shotgun (WGS) entry which is preliminary data.</text>
</comment>
<feature type="signal peptide" evidence="1">
    <location>
        <begin position="1"/>
        <end position="32"/>
    </location>
</feature>
<sequence length="294" mass="29896">MLRSPKLRRTVFSAALALAAAAAVTVTAPAQAGAAGFHKYVALGDSYTAVGNLLESAGGPLGCFRSSVNFPHDLAAELHISNLADASCGGAVTADMTGPQSVIGGTNPAQFDALTPDTDLVTVGIGGNDIGFGDIVTTCGELSVSNVFGDPCHQHFTSGGTDQLAARIDALAPTIGNVLQGIHQRAPHATVVVVGYLPVLPAAGGCWPSVPVAVGDVPWLHGIQQKLNDMLAQEAAENGALSVNPNGVTGRDACQWPWTRWVEPVIPAQPAAPVHPNPAGQQAVANMIAGRLGS</sequence>
<feature type="domain" description="SGNH hydrolase-type esterase" evidence="2">
    <location>
        <begin position="42"/>
        <end position="283"/>
    </location>
</feature>
<dbReference type="SUPFAM" id="SSF52266">
    <property type="entry name" value="SGNH hydrolase"/>
    <property type="match status" value="1"/>
</dbReference>
<protein>
    <submittedName>
        <fullName evidence="3">SGNH/GDSL hydrolase family protein</fullName>
    </submittedName>
</protein>
<evidence type="ECO:0000256" key="1">
    <source>
        <dbReference type="SAM" id="SignalP"/>
    </source>
</evidence>
<dbReference type="GO" id="GO:0016787">
    <property type="term" value="F:hydrolase activity"/>
    <property type="evidence" value="ECO:0007669"/>
    <property type="project" value="UniProtKB-KW"/>
</dbReference>
<proteinExistence type="predicted"/>
<dbReference type="InterPro" id="IPR036514">
    <property type="entry name" value="SGNH_hydro_sf"/>
</dbReference>
<dbReference type="EMBL" id="JAAFYZ010000144">
    <property type="protein sequence ID" value="MBS2551555.1"/>
    <property type="molecule type" value="Genomic_DNA"/>
</dbReference>
<organism evidence="3 4">
    <name type="scientific">Catenulispora pinistramenti</name>
    <dbReference type="NCBI Taxonomy" id="2705254"/>
    <lineage>
        <taxon>Bacteria</taxon>
        <taxon>Bacillati</taxon>
        <taxon>Actinomycetota</taxon>
        <taxon>Actinomycetes</taxon>
        <taxon>Catenulisporales</taxon>
        <taxon>Catenulisporaceae</taxon>
        <taxon>Catenulispora</taxon>
    </lineage>
</organism>
<gene>
    <name evidence="3" type="ORF">KGQ19_32275</name>
</gene>
<evidence type="ECO:0000313" key="4">
    <source>
        <dbReference type="Proteomes" id="UP000730482"/>
    </source>
</evidence>
<name>A0ABS5KZQ6_9ACTN</name>
<dbReference type="InterPro" id="IPR013830">
    <property type="entry name" value="SGNH_hydro"/>
</dbReference>
<keyword evidence="3" id="KW-0378">Hydrolase</keyword>
<dbReference type="RefSeq" id="WP_212016253.1">
    <property type="nucleotide sequence ID" value="NZ_JAAFYZ010000144.1"/>
</dbReference>
<dbReference type="InterPro" id="IPR037460">
    <property type="entry name" value="SEST-like"/>
</dbReference>
<evidence type="ECO:0000259" key="2">
    <source>
        <dbReference type="Pfam" id="PF13472"/>
    </source>
</evidence>
<keyword evidence="1" id="KW-0732">Signal</keyword>
<accession>A0ABS5KZQ6</accession>